<evidence type="ECO:0000313" key="4">
    <source>
        <dbReference type="Proteomes" id="UP000612362"/>
    </source>
</evidence>
<dbReference type="EMBL" id="BNJF01000001">
    <property type="protein sequence ID" value="GHO44405.1"/>
    <property type="molecule type" value="Genomic_DNA"/>
</dbReference>
<sequence>MVQERVTYRHRLRVFYSAIRSKVNKYTWSGLFIFVLGIAFIGVGITLSQGIYYSTPGLLIGLGAIVAIVGLIRILIGFINPQNPEDLPPLEEDLKEGESTVSVDDLYHE</sequence>
<keyword evidence="2" id="KW-0472">Membrane</keyword>
<accession>A0A8J3MTI3</accession>
<proteinExistence type="predicted"/>
<feature type="transmembrane region" description="Helical" evidence="2">
    <location>
        <begin position="58"/>
        <end position="79"/>
    </location>
</feature>
<comment type="caution">
    <text evidence="3">The sequence shown here is derived from an EMBL/GenBank/DDBJ whole genome shotgun (WGS) entry which is preliminary data.</text>
</comment>
<reference evidence="3" key="1">
    <citation type="submission" date="2020-10" db="EMBL/GenBank/DDBJ databases">
        <title>Taxonomic study of unclassified bacteria belonging to the class Ktedonobacteria.</title>
        <authorList>
            <person name="Yabe S."/>
            <person name="Wang C.M."/>
            <person name="Zheng Y."/>
            <person name="Sakai Y."/>
            <person name="Cavaletti L."/>
            <person name="Monciardini P."/>
            <person name="Donadio S."/>
        </authorList>
    </citation>
    <scope>NUCLEOTIDE SEQUENCE</scope>
    <source>
        <strain evidence="3">SOSP1-1</strain>
    </source>
</reference>
<keyword evidence="2" id="KW-1133">Transmembrane helix</keyword>
<gene>
    <name evidence="3" type="ORF">KSX_25680</name>
</gene>
<organism evidence="3 4">
    <name type="scientific">Ktedonospora formicarum</name>
    <dbReference type="NCBI Taxonomy" id="2778364"/>
    <lineage>
        <taxon>Bacteria</taxon>
        <taxon>Bacillati</taxon>
        <taxon>Chloroflexota</taxon>
        <taxon>Ktedonobacteria</taxon>
        <taxon>Ktedonobacterales</taxon>
        <taxon>Ktedonobacteraceae</taxon>
        <taxon>Ktedonospora</taxon>
    </lineage>
</organism>
<protein>
    <submittedName>
        <fullName evidence="3">Uncharacterized protein</fullName>
    </submittedName>
</protein>
<keyword evidence="4" id="KW-1185">Reference proteome</keyword>
<dbReference type="RefSeq" id="WP_220193799.1">
    <property type="nucleotide sequence ID" value="NZ_BNJF01000001.1"/>
</dbReference>
<evidence type="ECO:0000256" key="2">
    <source>
        <dbReference type="SAM" id="Phobius"/>
    </source>
</evidence>
<name>A0A8J3MTI3_9CHLR</name>
<feature type="region of interest" description="Disordered" evidence="1">
    <location>
        <begin position="89"/>
        <end position="109"/>
    </location>
</feature>
<keyword evidence="2" id="KW-0812">Transmembrane</keyword>
<feature type="transmembrane region" description="Helical" evidence="2">
    <location>
        <begin position="30"/>
        <end position="52"/>
    </location>
</feature>
<evidence type="ECO:0000313" key="3">
    <source>
        <dbReference type="EMBL" id="GHO44405.1"/>
    </source>
</evidence>
<evidence type="ECO:0000256" key="1">
    <source>
        <dbReference type="SAM" id="MobiDB-lite"/>
    </source>
</evidence>
<dbReference type="AlphaFoldDB" id="A0A8J3MTI3"/>
<dbReference type="Proteomes" id="UP000612362">
    <property type="component" value="Unassembled WGS sequence"/>
</dbReference>